<evidence type="ECO:0000256" key="9">
    <source>
        <dbReference type="ARBA" id="ARBA00022741"/>
    </source>
</evidence>
<evidence type="ECO:0000256" key="4">
    <source>
        <dbReference type="ARBA" id="ARBA00012747"/>
    </source>
</evidence>
<dbReference type="SUPFAM" id="SSF109736">
    <property type="entry name" value="FGAM synthase PurL, linker domain"/>
    <property type="match status" value="1"/>
</dbReference>
<evidence type="ECO:0000256" key="15">
    <source>
        <dbReference type="ARBA" id="ARBA00032632"/>
    </source>
</evidence>
<dbReference type="SUPFAM" id="SSF56042">
    <property type="entry name" value="PurM C-terminal domain-like"/>
    <property type="match status" value="2"/>
</dbReference>
<dbReference type="NCBIfam" id="NF003672">
    <property type="entry name" value="PRK05297.1"/>
    <property type="match status" value="1"/>
</dbReference>
<dbReference type="Gene3D" id="3.90.650.10">
    <property type="entry name" value="PurM-like C-terminal domain"/>
    <property type="match status" value="2"/>
</dbReference>
<organism evidence="22 23">
    <name type="scientific">Lymnaea stagnalis</name>
    <name type="common">Great pond snail</name>
    <name type="synonym">Helix stagnalis</name>
    <dbReference type="NCBI Taxonomy" id="6523"/>
    <lineage>
        <taxon>Eukaryota</taxon>
        <taxon>Metazoa</taxon>
        <taxon>Spiralia</taxon>
        <taxon>Lophotrochozoa</taxon>
        <taxon>Mollusca</taxon>
        <taxon>Gastropoda</taxon>
        <taxon>Heterobranchia</taxon>
        <taxon>Euthyneura</taxon>
        <taxon>Panpulmonata</taxon>
        <taxon>Hygrophila</taxon>
        <taxon>Lymnaeoidea</taxon>
        <taxon>Lymnaeidae</taxon>
        <taxon>Lymnaea</taxon>
    </lineage>
</organism>
<keyword evidence="11" id="KW-0067">ATP-binding</keyword>
<evidence type="ECO:0000256" key="16">
    <source>
        <dbReference type="ARBA" id="ARBA00057317"/>
    </source>
</evidence>
<dbReference type="CDD" id="cd02203">
    <property type="entry name" value="PurL_repeat1"/>
    <property type="match status" value="1"/>
</dbReference>
<keyword evidence="9" id="KW-0547">Nucleotide-binding</keyword>
<comment type="function">
    <text evidence="16">Phosphoribosylformylglycinamidine synthase involved in the purines biosynthetic pathway. Catalyzes the ATP-dependent conversion of formylglycinamide ribonucleotide (FGAR) and glutamine to yield formylglycinamidine ribonucleotide (FGAM) and glutamate.</text>
</comment>
<dbReference type="GO" id="GO:0005737">
    <property type="term" value="C:cytoplasm"/>
    <property type="evidence" value="ECO:0007669"/>
    <property type="project" value="UniProtKB-SubCell"/>
</dbReference>
<evidence type="ECO:0000256" key="1">
    <source>
        <dbReference type="ARBA" id="ARBA00004496"/>
    </source>
</evidence>
<feature type="domain" description="PurM-like C-terminal" evidence="18">
    <location>
        <begin position="861"/>
        <end position="982"/>
    </location>
</feature>
<evidence type="ECO:0000256" key="10">
    <source>
        <dbReference type="ARBA" id="ARBA00022755"/>
    </source>
</evidence>
<dbReference type="FunFam" id="3.30.1330.10:FF:000010">
    <property type="entry name" value="Phosphoribosylformylglycinamidine synthase"/>
    <property type="match status" value="1"/>
</dbReference>
<accession>A0AAV2INF5</accession>
<evidence type="ECO:0000256" key="2">
    <source>
        <dbReference type="ARBA" id="ARBA00004920"/>
    </source>
</evidence>
<evidence type="ECO:0000256" key="3">
    <source>
        <dbReference type="ARBA" id="ARBA00008608"/>
    </source>
</evidence>
<dbReference type="SMART" id="SM01211">
    <property type="entry name" value="GATase_5"/>
    <property type="match status" value="1"/>
</dbReference>
<comment type="pathway">
    <text evidence="2">Purine metabolism; IMP biosynthesis via de novo pathway; 5-amino-1-(5-phospho-D-ribosyl)imidazole from N(2)-formyl-N(1)-(5-phospho-D-ribosyl)glycinamide: step 1/2.</text>
</comment>
<evidence type="ECO:0000256" key="6">
    <source>
        <dbReference type="ARBA" id="ARBA00022553"/>
    </source>
</evidence>
<keyword evidence="13" id="KW-0315">Glutamine amidotransferase</keyword>
<dbReference type="Proteomes" id="UP001497497">
    <property type="component" value="Unassembled WGS sequence"/>
</dbReference>
<evidence type="ECO:0000256" key="11">
    <source>
        <dbReference type="ARBA" id="ARBA00022840"/>
    </source>
</evidence>
<dbReference type="FunFam" id="3.90.650.10:FF:000008">
    <property type="entry name" value="Phosphoribosylformylglycinamidine synthase"/>
    <property type="match status" value="1"/>
</dbReference>
<dbReference type="FunFam" id="3.30.1330.10:FF:000007">
    <property type="entry name" value="Phosphoribosylformylglycinamidine synthase, putative"/>
    <property type="match status" value="1"/>
</dbReference>
<keyword evidence="8" id="KW-0479">Metal-binding</keyword>
<sequence length="1328" mass="144831">MAHLIKFYRHPGLISNQLDSVNAKIASIIGDTTFRLETELCFYVQVNSQEKYIISDLSGEELSVLKWVLSLPFQEERLSQKPYLENNSESLLFEIGPRLNFSTATSTNCVSICHSFGFTDIKRIEASTVYRLAFNNGTLPTSEEEQAIINSLHDQMTECRYLHPLTTFDLDVIPDPVFEVDVLGQGREALEKANKALGLAFDDWDLDYYTKLFQEQIKRNPTSVECFDLAQSNSEHSRHWFFKGRLVVDGKEWPESLFSMIMDTQTSSNDNNVIKFNDNSSAIKGFPVKAVVAENAIGPGKLAVKEKSRHIIFTAETHNFPTGVAPFPGATTGTGGRIRDVQATGRGAYVIAGTAGYSFGNLNIEGYNLPWENDDDKYPSNFALPVMIAVEASNGASDYGNKFGEPVIAGFARSCGIFSVNGERREYIKPIMFSGGIGMLESEHVTKDGPEKGMEVVKVGGPVYRIGLGGGAASSVQVQGDNKAELDFSAVQRGDAEMEQKMNRVIRACVERGLTNPIRSIHDQGAGGNGNVLKELVEPAGAIIRAKDFQLGDPTISVMELWGAEYQESNALLVKHSDLPLIKSIGSRERCPVSCVGTITGTGKIELEDFNTGVGDSGRKPVDLELEFILGSMPRKVFEMKRIAAQFQPLVLPEALTVPEALSRVLRLPSVASKRYLTNKVDRSVTGLIAQQQCVGPLHTPLADVAVVALSHFDTVGAATSIGEQPIKGLLDPAAGARLSVAEALTNLMFANITDIKDVKCSGNWMWAAKLEGEGAALLDACVAMCEFMKQAGVAVDGGKDSLSMAARVDSEVIKAPGTLVISTYVGCPDIRLTVTPDLKCPDGEGVLVYLPVGGLDQWRLGGSALAQCFKQLGDQVPDVTAESLVQTFNAVQGLIRDKKLTAGHDISDGGLLTCLLEMAFAGNCGLVVDVPITNSQAPTMNVLFAEEVGVVLEVSKSNLEDIVAALKKDNVQHVLLGKSLRSDRETTPQIVVSVNGSLVLESSMFELRDMWEETSFVLEKRQSNPNCVKQEQQGLRLRREPTYVLNFDPDLLVVHRSLVCNPKVAILREEGSNGDREMAAAFSLVGFDAWDVTMEDLIKENISLAAFKGVAFVGGFSYADVCGSAKGWAATAKFNKTVSEELSAFRSRPDTFSFGVCNGCQLMALLGWVAPDAEVSDECSQGLLLDHNNSGRYESRFSTVKIEKSPAIMLQGMEGTVWGMWVAHGEGRMVFRRPELQVDIESNNLVPVRFVDDDGLPTEVYPLNPNGSSNGIAGVCSSDGRHLAIMPHPERCVLSWQCPWMPLELKGTKKFSPWIRMFENAYKWCKA</sequence>
<evidence type="ECO:0000259" key="21">
    <source>
        <dbReference type="Pfam" id="PF22689"/>
    </source>
</evidence>
<dbReference type="SUPFAM" id="SSF82697">
    <property type="entry name" value="PurS-like"/>
    <property type="match status" value="1"/>
</dbReference>
<dbReference type="InterPro" id="IPR010918">
    <property type="entry name" value="PurM-like_C_dom"/>
</dbReference>
<reference evidence="22 23" key="1">
    <citation type="submission" date="2024-04" db="EMBL/GenBank/DDBJ databases">
        <authorList>
            <consortium name="Genoscope - CEA"/>
            <person name="William W."/>
        </authorList>
    </citation>
    <scope>NUCLEOTIDE SEQUENCE [LARGE SCALE GENOMIC DNA]</scope>
</reference>
<protein>
    <recommendedName>
        <fullName evidence="17">Phosphoribosylformylglycinamidine synthase</fullName>
        <ecNumber evidence="4">6.3.5.3</ecNumber>
    </recommendedName>
    <alternativeName>
        <fullName evidence="15">Formylglycinamide ribonucleotide amidotransferase</fullName>
    </alternativeName>
    <alternativeName>
        <fullName evidence="14">Formylglycinamide ribotide amidotransferase</fullName>
    </alternativeName>
</protein>
<dbReference type="SUPFAM" id="SSF52317">
    <property type="entry name" value="Class I glutamine amidotransferase-like"/>
    <property type="match status" value="1"/>
</dbReference>
<dbReference type="InterPro" id="IPR010073">
    <property type="entry name" value="PurL_large"/>
</dbReference>
<proteinExistence type="inferred from homology"/>
<name>A0AAV2INF5_LYMST</name>
<dbReference type="PANTHER" id="PTHR10099:SF1">
    <property type="entry name" value="PHOSPHORIBOSYLFORMYLGLYCINAMIDINE SYNTHASE"/>
    <property type="match status" value="1"/>
</dbReference>
<dbReference type="GO" id="GO:0005524">
    <property type="term" value="F:ATP binding"/>
    <property type="evidence" value="ECO:0007669"/>
    <property type="project" value="UniProtKB-KW"/>
</dbReference>
<evidence type="ECO:0000259" key="20">
    <source>
        <dbReference type="Pfam" id="PF18076"/>
    </source>
</evidence>
<evidence type="ECO:0000259" key="19">
    <source>
        <dbReference type="Pfam" id="PF18072"/>
    </source>
</evidence>
<evidence type="ECO:0000313" key="22">
    <source>
        <dbReference type="EMBL" id="CAL1547204.1"/>
    </source>
</evidence>
<dbReference type="CDD" id="cd02204">
    <property type="entry name" value="PurL_repeat2"/>
    <property type="match status" value="1"/>
</dbReference>
<dbReference type="PROSITE" id="PS51273">
    <property type="entry name" value="GATASE_TYPE_1"/>
    <property type="match status" value="1"/>
</dbReference>
<dbReference type="InterPro" id="IPR036604">
    <property type="entry name" value="PurS-like_sf"/>
</dbReference>
<dbReference type="GO" id="GO:0046872">
    <property type="term" value="F:metal ion binding"/>
    <property type="evidence" value="ECO:0007669"/>
    <property type="project" value="UniProtKB-KW"/>
</dbReference>
<gene>
    <name evidence="22" type="ORF">GSLYS_00020529001</name>
</gene>
<dbReference type="InterPro" id="IPR036676">
    <property type="entry name" value="PurM-like_C_sf"/>
</dbReference>
<dbReference type="InterPro" id="IPR040707">
    <property type="entry name" value="FGAR-AT_N"/>
</dbReference>
<dbReference type="Pfam" id="PF02769">
    <property type="entry name" value="AIRS_C"/>
    <property type="match status" value="2"/>
</dbReference>
<dbReference type="InterPro" id="IPR055181">
    <property type="entry name" value="FGAR-AT_PurM_N-like"/>
</dbReference>
<dbReference type="Gene3D" id="1.10.8.750">
    <property type="entry name" value="Phosphoribosylformylglycinamidine synthase, linker domain"/>
    <property type="match status" value="1"/>
</dbReference>
<keyword evidence="5" id="KW-0963">Cytoplasm</keyword>
<feature type="domain" description="Phosphoribosylformylglycinamidine synthase linker" evidence="19">
    <location>
        <begin position="190"/>
        <end position="239"/>
    </location>
</feature>
<dbReference type="Pfam" id="PF13507">
    <property type="entry name" value="GATase_5"/>
    <property type="match status" value="1"/>
</dbReference>
<dbReference type="NCBIfam" id="TIGR01735">
    <property type="entry name" value="FGAM_synt"/>
    <property type="match status" value="1"/>
</dbReference>
<dbReference type="Pfam" id="PF18076">
    <property type="entry name" value="FGAR-AT_N"/>
    <property type="match status" value="1"/>
</dbReference>
<evidence type="ECO:0000256" key="8">
    <source>
        <dbReference type="ARBA" id="ARBA00022723"/>
    </source>
</evidence>
<keyword evidence="12" id="KW-0460">Magnesium</keyword>
<evidence type="ECO:0000256" key="14">
    <source>
        <dbReference type="ARBA" id="ARBA00029823"/>
    </source>
</evidence>
<evidence type="ECO:0000256" key="5">
    <source>
        <dbReference type="ARBA" id="ARBA00022490"/>
    </source>
</evidence>
<dbReference type="PANTHER" id="PTHR10099">
    <property type="entry name" value="PHOSPHORIBOSYLFORMYLGLYCINAMIDINE SYNTHASE"/>
    <property type="match status" value="1"/>
</dbReference>
<evidence type="ECO:0000313" key="23">
    <source>
        <dbReference type="Proteomes" id="UP001497497"/>
    </source>
</evidence>
<dbReference type="Gene3D" id="3.30.1330.10">
    <property type="entry name" value="PurM-like, N-terminal domain"/>
    <property type="match status" value="2"/>
</dbReference>
<keyword evidence="10" id="KW-0658">Purine biosynthesis</keyword>
<dbReference type="Pfam" id="PF18072">
    <property type="entry name" value="FGAR-AT_linker"/>
    <property type="match status" value="1"/>
</dbReference>
<comment type="subcellular location">
    <subcellularLocation>
        <location evidence="1">Cytoplasm</location>
    </subcellularLocation>
</comment>
<keyword evidence="6" id="KW-0597">Phosphoprotein</keyword>
<dbReference type="EMBL" id="CAXITT010000918">
    <property type="protein sequence ID" value="CAL1547204.1"/>
    <property type="molecule type" value="Genomic_DNA"/>
</dbReference>
<feature type="domain" description="FGAR-AT PurM N-terminal-like" evidence="21">
    <location>
        <begin position="673"/>
        <end position="825"/>
    </location>
</feature>
<feature type="domain" description="Phosphoribosylformylglycinamidine synthase N-terminal" evidence="20">
    <location>
        <begin position="79"/>
        <end position="161"/>
    </location>
</feature>
<dbReference type="HAMAP" id="MF_00419">
    <property type="entry name" value="PurL_1"/>
    <property type="match status" value="1"/>
</dbReference>
<comment type="caution">
    <text evidence="22">The sequence shown here is derived from an EMBL/GenBank/DDBJ whole genome shotgun (WGS) entry which is preliminary data.</text>
</comment>
<evidence type="ECO:0000256" key="12">
    <source>
        <dbReference type="ARBA" id="ARBA00022842"/>
    </source>
</evidence>
<evidence type="ECO:0000256" key="13">
    <source>
        <dbReference type="ARBA" id="ARBA00022962"/>
    </source>
</evidence>
<keyword evidence="23" id="KW-1185">Reference proteome</keyword>
<dbReference type="EC" id="6.3.5.3" evidence="4"/>
<dbReference type="GO" id="GO:0004642">
    <property type="term" value="F:phosphoribosylformylglycinamidine synthase activity"/>
    <property type="evidence" value="ECO:0007669"/>
    <property type="project" value="UniProtKB-EC"/>
</dbReference>
<dbReference type="InterPro" id="IPR036921">
    <property type="entry name" value="PurM-like_N_sf"/>
</dbReference>
<dbReference type="InterPro" id="IPR041609">
    <property type="entry name" value="PurL_linker"/>
</dbReference>
<dbReference type="Gene3D" id="3.40.50.880">
    <property type="match status" value="1"/>
</dbReference>
<keyword evidence="7" id="KW-0436">Ligase</keyword>
<dbReference type="CDD" id="cd01740">
    <property type="entry name" value="GATase1_FGAR_AT"/>
    <property type="match status" value="1"/>
</dbReference>
<dbReference type="InterPro" id="IPR029062">
    <property type="entry name" value="Class_I_gatase-like"/>
</dbReference>
<dbReference type="FunFam" id="1.10.8.750:FF:000001">
    <property type="entry name" value="Putative phosphoribosylformylglycinamidine synthase"/>
    <property type="match status" value="1"/>
</dbReference>
<dbReference type="Pfam" id="PF22689">
    <property type="entry name" value="FGAR-AT_PurM_N-like"/>
    <property type="match status" value="1"/>
</dbReference>
<dbReference type="GO" id="GO:0006189">
    <property type="term" value="P:'de novo' IMP biosynthetic process"/>
    <property type="evidence" value="ECO:0007669"/>
    <property type="project" value="InterPro"/>
</dbReference>
<evidence type="ECO:0000256" key="17">
    <source>
        <dbReference type="ARBA" id="ARBA00071729"/>
    </source>
</evidence>
<evidence type="ECO:0000259" key="18">
    <source>
        <dbReference type="Pfam" id="PF02769"/>
    </source>
</evidence>
<evidence type="ECO:0000256" key="7">
    <source>
        <dbReference type="ARBA" id="ARBA00022598"/>
    </source>
</evidence>
<comment type="similarity">
    <text evidence="3">In the N-terminal section; belongs to the FGAMS family.</text>
</comment>
<feature type="domain" description="PurM-like C-terminal" evidence="18">
    <location>
        <begin position="452"/>
        <end position="608"/>
    </location>
</feature>
<dbReference type="SUPFAM" id="SSF55326">
    <property type="entry name" value="PurM N-terminal domain-like"/>
    <property type="match status" value="2"/>
</dbReference>